<dbReference type="EC" id="2.7.7.87" evidence="3"/>
<dbReference type="GO" id="GO:0003725">
    <property type="term" value="F:double-stranded RNA binding"/>
    <property type="evidence" value="ECO:0007669"/>
    <property type="project" value="InterPro"/>
</dbReference>
<keyword evidence="5" id="KW-0808">Transferase</keyword>
<evidence type="ECO:0000256" key="8">
    <source>
        <dbReference type="ARBA" id="ARBA00022741"/>
    </source>
</evidence>
<keyword evidence="8" id="KW-0547">Nucleotide-binding</keyword>
<evidence type="ECO:0000259" key="12">
    <source>
        <dbReference type="PROSITE" id="PS51163"/>
    </source>
</evidence>
<sequence>MNIVTNINTCIDEILEHMQKGNPIIIPTDTNYNLACLANSAEAIDKIFKYKKRPKNKALSLFFLDPSDWNKYGICDNERIIERLAETFWPGPLNIIINKRNSDYDYMLNNKSTIALGSVSNPTWREFMSHLNGEPIAITSANISGTVDNTLVTKEIAISQMKNCVDFFIESSNAISTSKSSTIVSVIDNTVKLIREGDIDKKALDNALHVEEITVE</sequence>
<dbReference type="KEGG" id="eha:Ethha_0968"/>
<reference evidence="13 14" key="1">
    <citation type="submission" date="2010-12" db="EMBL/GenBank/DDBJ databases">
        <title>Complete sequence of Ethanoligenens harbinense YUAN-3.</title>
        <authorList>
            <person name="Lucas S."/>
            <person name="Copeland A."/>
            <person name="Lapidus A."/>
            <person name="Cheng J.-F."/>
            <person name="Bruce D."/>
            <person name="Goodwin L."/>
            <person name="Pitluck S."/>
            <person name="Chertkov O."/>
            <person name="Misra M."/>
            <person name="Detter J.C."/>
            <person name="Han C."/>
            <person name="Tapia R."/>
            <person name="Land M."/>
            <person name="Hauser L."/>
            <person name="Jeffries C."/>
            <person name="Kyrpides N."/>
            <person name="Ivanova N."/>
            <person name="Mikhailova N."/>
            <person name="Wang A."/>
            <person name="Mouttaki H."/>
            <person name="He Z."/>
            <person name="Zhou J."/>
            <person name="Hemme C.L."/>
            <person name="Woyke T."/>
        </authorList>
    </citation>
    <scope>NUCLEOTIDE SEQUENCE [LARGE SCALE GENOMIC DNA]</scope>
    <source>
        <strain evidence="14">DSM 18485 / JCM 12961 / CGMCC 1.5033 / YUAN-3</strain>
    </source>
</reference>
<proteinExistence type="inferred from homology"/>
<keyword evidence="9" id="KW-0067">ATP-binding</keyword>
<dbReference type="Pfam" id="PF01300">
    <property type="entry name" value="Sua5_yciO_yrdC"/>
    <property type="match status" value="1"/>
</dbReference>
<dbReference type="EMBL" id="CP002400">
    <property type="protein sequence ID" value="ADU26521.1"/>
    <property type="molecule type" value="Genomic_DNA"/>
</dbReference>
<evidence type="ECO:0000313" key="13">
    <source>
        <dbReference type="EMBL" id="ADU26521.1"/>
    </source>
</evidence>
<dbReference type="InterPro" id="IPR006070">
    <property type="entry name" value="Sua5-like_dom"/>
</dbReference>
<evidence type="ECO:0000256" key="7">
    <source>
        <dbReference type="ARBA" id="ARBA00022695"/>
    </source>
</evidence>
<keyword evidence="4" id="KW-0963">Cytoplasm</keyword>
<keyword evidence="14" id="KW-1185">Reference proteome</keyword>
<dbReference type="RefSeq" id="WP_013484885.1">
    <property type="nucleotide sequence ID" value="NC_014828.1"/>
</dbReference>
<dbReference type="InterPro" id="IPR050156">
    <property type="entry name" value="TC-AMP_synthase_SUA5"/>
</dbReference>
<evidence type="ECO:0000256" key="2">
    <source>
        <dbReference type="ARBA" id="ARBA00007663"/>
    </source>
</evidence>
<evidence type="ECO:0000256" key="11">
    <source>
        <dbReference type="ARBA" id="ARBA00048366"/>
    </source>
</evidence>
<feature type="domain" description="YrdC-like" evidence="12">
    <location>
        <begin position="8"/>
        <end position="199"/>
    </location>
</feature>
<protein>
    <recommendedName>
        <fullName evidence="10">L-threonylcarbamoyladenylate synthase</fullName>
        <ecNumber evidence="3">2.7.7.87</ecNumber>
    </recommendedName>
    <alternativeName>
        <fullName evidence="10">L-threonylcarbamoyladenylate synthase</fullName>
    </alternativeName>
</protein>
<comment type="subcellular location">
    <subcellularLocation>
        <location evidence="1">Cytoplasm</location>
    </subcellularLocation>
</comment>
<evidence type="ECO:0000256" key="9">
    <source>
        <dbReference type="ARBA" id="ARBA00022840"/>
    </source>
</evidence>
<evidence type="ECO:0000256" key="1">
    <source>
        <dbReference type="ARBA" id="ARBA00004496"/>
    </source>
</evidence>
<dbReference type="PANTHER" id="PTHR17490:SF16">
    <property type="entry name" value="THREONYLCARBAMOYL-AMP SYNTHASE"/>
    <property type="match status" value="1"/>
</dbReference>
<dbReference type="GO" id="GO:0008033">
    <property type="term" value="P:tRNA processing"/>
    <property type="evidence" value="ECO:0007669"/>
    <property type="project" value="UniProtKB-KW"/>
</dbReference>
<dbReference type="Gene3D" id="3.90.870.10">
    <property type="entry name" value="DHBP synthase"/>
    <property type="match status" value="1"/>
</dbReference>
<dbReference type="Proteomes" id="UP000001551">
    <property type="component" value="Chromosome"/>
</dbReference>
<organism evidence="13 14">
    <name type="scientific">Ethanoligenens harbinense (strain DSM 18485 / JCM 12961 / CGMCC 1.5033 / YUAN-3)</name>
    <dbReference type="NCBI Taxonomy" id="663278"/>
    <lineage>
        <taxon>Bacteria</taxon>
        <taxon>Bacillati</taxon>
        <taxon>Bacillota</taxon>
        <taxon>Clostridia</taxon>
        <taxon>Eubacteriales</taxon>
        <taxon>Oscillospiraceae</taxon>
        <taxon>Ethanoligenens</taxon>
    </lineage>
</organism>
<dbReference type="HOGENOM" id="CLU_031397_3_2_9"/>
<evidence type="ECO:0000256" key="3">
    <source>
        <dbReference type="ARBA" id="ARBA00012584"/>
    </source>
</evidence>
<dbReference type="GO" id="GO:0000049">
    <property type="term" value="F:tRNA binding"/>
    <property type="evidence" value="ECO:0007669"/>
    <property type="project" value="TreeGrafter"/>
</dbReference>
<dbReference type="SUPFAM" id="SSF55821">
    <property type="entry name" value="YrdC/RibB"/>
    <property type="match status" value="1"/>
</dbReference>
<gene>
    <name evidence="13" type="ordered locus">Ethha_0968</name>
</gene>
<dbReference type="GO" id="GO:0005524">
    <property type="term" value="F:ATP binding"/>
    <property type="evidence" value="ECO:0007669"/>
    <property type="project" value="UniProtKB-KW"/>
</dbReference>
<dbReference type="GO" id="GO:0061710">
    <property type="term" value="F:L-threonylcarbamoyladenylate synthase"/>
    <property type="evidence" value="ECO:0007669"/>
    <property type="project" value="UniProtKB-EC"/>
</dbReference>
<dbReference type="AlphaFoldDB" id="E6U3V4"/>
<comment type="similarity">
    <text evidence="2">Belongs to the SUA5 family.</text>
</comment>
<dbReference type="GO" id="GO:0005737">
    <property type="term" value="C:cytoplasm"/>
    <property type="evidence" value="ECO:0007669"/>
    <property type="project" value="UniProtKB-SubCell"/>
</dbReference>
<dbReference type="GO" id="GO:0006450">
    <property type="term" value="P:regulation of translational fidelity"/>
    <property type="evidence" value="ECO:0007669"/>
    <property type="project" value="TreeGrafter"/>
</dbReference>
<evidence type="ECO:0000313" key="14">
    <source>
        <dbReference type="Proteomes" id="UP000001551"/>
    </source>
</evidence>
<evidence type="ECO:0000256" key="5">
    <source>
        <dbReference type="ARBA" id="ARBA00022679"/>
    </source>
</evidence>
<evidence type="ECO:0000256" key="6">
    <source>
        <dbReference type="ARBA" id="ARBA00022694"/>
    </source>
</evidence>
<dbReference type="STRING" id="663278.Ethha_0968"/>
<evidence type="ECO:0000256" key="4">
    <source>
        <dbReference type="ARBA" id="ARBA00022490"/>
    </source>
</evidence>
<name>E6U3V4_ETHHY</name>
<evidence type="ECO:0000256" key="10">
    <source>
        <dbReference type="ARBA" id="ARBA00029774"/>
    </source>
</evidence>
<keyword evidence="6" id="KW-0819">tRNA processing</keyword>
<keyword evidence="7" id="KW-0548">Nucleotidyltransferase</keyword>
<dbReference type="InterPro" id="IPR017945">
    <property type="entry name" value="DHBP_synth_RibB-like_a/b_dom"/>
</dbReference>
<dbReference type="PANTHER" id="PTHR17490">
    <property type="entry name" value="SUA5"/>
    <property type="match status" value="1"/>
</dbReference>
<accession>E6U3V4</accession>
<dbReference type="PROSITE" id="PS51163">
    <property type="entry name" value="YRDC"/>
    <property type="match status" value="1"/>
</dbReference>
<comment type="catalytic activity">
    <reaction evidence="11">
        <text>L-threonine + hydrogencarbonate + ATP = L-threonylcarbamoyladenylate + diphosphate + H2O</text>
        <dbReference type="Rhea" id="RHEA:36407"/>
        <dbReference type="ChEBI" id="CHEBI:15377"/>
        <dbReference type="ChEBI" id="CHEBI:17544"/>
        <dbReference type="ChEBI" id="CHEBI:30616"/>
        <dbReference type="ChEBI" id="CHEBI:33019"/>
        <dbReference type="ChEBI" id="CHEBI:57926"/>
        <dbReference type="ChEBI" id="CHEBI:73682"/>
        <dbReference type="EC" id="2.7.7.87"/>
    </reaction>
</comment>
<dbReference type="eggNOG" id="COG0009">
    <property type="taxonomic scope" value="Bacteria"/>
</dbReference>